<feature type="compositionally biased region" description="Basic residues" evidence="1">
    <location>
        <begin position="86"/>
        <end position="99"/>
    </location>
</feature>
<dbReference type="EMBL" id="CADCTL010000066">
    <property type="protein sequence ID" value="CAA9225724.1"/>
    <property type="molecule type" value="Genomic_DNA"/>
</dbReference>
<reference evidence="2" key="1">
    <citation type="submission" date="2020-02" db="EMBL/GenBank/DDBJ databases">
        <authorList>
            <person name="Meier V. D."/>
        </authorList>
    </citation>
    <scope>NUCLEOTIDE SEQUENCE</scope>
    <source>
        <strain evidence="2">AVDCRST_MAG04</strain>
    </source>
</reference>
<gene>
    <name evidence="2" type="ORF">AVDCRST_MAG04-856</name>
</gene>
<feature type="non-terminal residue" evidence="2">
    <location>
        <position position="109"/>
    </location>
</feature>
<accession>A0A6J4HKF7</accession>
<feature type="compositionally biased region" description="Basic residues" evidence="1">
    <location>
        <begin position="16"/>
        <end position="27"/>
    </location>
</feature>
<evidence type="ECO:0000313" key="2">
    <source>
        <dbReference type="EMBL" id="CAA9225724.1"/>
    </source>
</evidence>
<organism evidence="2">
    <name type="scientific">uncultured Acetobacteraceae bacterium</name>
    <dbReference type="NCBI Taxonomy" id="169975"/>
    <lineage>
        <taxon>Bacteria</taxon>
        <taxon>Pseudomonadati</taxon>
        <taxon>Pseudomonadota</taxon>
        <taxon>Alphaproteobacteria</taxon>
        <taxon>Acetobacterales</taxon>
        <taxon>Acetobacteraceae</taxon>
        <taxon>environmental samples</taxon>
    </lineage>
</organism>
<evidence type="ECO:0000256" key="1">
    <source>
        <dbReference type="SAM" id="MobiDB-lite"/>
    </source>
</evidence>
<proteinExistence type="predicted"/>
<sequence length="109" mass="11992">EEHAPFHRGPGGGRAVRARRHRPAGRHRFAEEPRLFAAGGDGGAGGHRGLRERRRRAAAPRLQRRPALRLRHRRAAGRRSTAGALHHARRVRHPMRHPPAHAGAGDGAL</sequence>
<protein>
    <submittedName>
        <fullName evidence="2">Copper binding protein, plastocyanin/azurin family</fullName>
    </submittedName>
</protein>
<feature type="non-terminal residue" evidence="2">
    <location>
        <position position="1"/>
    </location>
</feature>
<dbReference type="AlphaFoldDB" id="A0A6J4HKF7"/>
<name>A0A6J4HKF7_9PROT</name>
<feature type="compositionally biased region" description="Basic residues" evidence="1">
    <location>
        <begin position="48"/>
        <end position="77"/>
    </location>
</feature>
<feature type="region of interest" description="Disordered" evidence="1">
    <location>
        <begin position="1"/>
        <end position="109"/>
    </location>
</feature>